<dbReference type="RefSeq" id="XP_041558971.1">
    <property type="nucleotide sequence ID" value="XM_041706602.1"/>
</dbReference>
<reference evidence="2" key="2">
    <citation type="submission" date="2021-02" db="EMBL/GenBank/DDBJ databases">
        <title>Aspergillus puulaauensis MK2 genome sequence.</title>
        <authorList>
            <person name="Futagami T."/>
            <person name="Mori K."/>
            <person name="Kadooka C."/>
            <person name="Tanaka T."/>
        </authorList>
    </citation>
    <scope>NUCLEOTIDE SEQUENCE</scope>
    <source>
        <strain evidence="2">MK2</strain>
    </source>
</reference>
<dbReference type="KEGG" id="apuu:APUU_51488S"/>
<dbReference type="Proteomes" id="UP000654913">
    <property type="component" value="Chromosome 5"/>
</dbReference>
<keyword evidence="3" id="KW-1185">Reference proteome</keyword>
<feature type="signal peptide" evidence="1">
    <location>
        <begin position="1"/>
        <end position="18"/>
    </location>
</feature>
<feature type="chain" id="PRO_5031034490" description="Secreted protein" evidence="1">
    <location>
        <begin position="19"/>
        <end position="169"/>
    </location>
</feature>
<organism evidence="2 3">
    <name type="scientific">Aspergillus puulaauensis</name>
    <dbReference type="NCBI Taxonomy" id="1220207"/>
    <lineage>
        <taxon>Eukaryota</taxon>
        <taxon>Fungi</taxon>
        <taxon>Dikarya</taxon>
        <taxon>Ascomycota</taxon>
        <taxon>Pezizomycotina</taxon>
        <taxon>Eurotiomycetes</taxon>
        <taxon>Eurotiomycetidae</taxon>
        <taxon>Eurotiales</taxon>
        <taxon>Aspergillaceae</taxon>
        <taxon>Aspergillus</taxon>
    </lineage>
</organism>
<reference evidence="2" key="1">
    <citation type="submission" date="2021-01" db="EMBL/GenBank/DDBJ databases">
        <authorList>
            <consortium name="Aspergillus puulaauensis MK2 genome sequencing consortium"/>
            <person name="Kazuki M."/>
            <person name="Futagami T."/>
        </authorList>
    </citation>
    <scope>NUCLEOTIDE SEQUENCE</scope>
    <source>
        <strain evidence="2">MK2</strain>
    </source>
</reference>
<dbReference type="EMBL" id="AP024447">
    <property type="protein sequence ID" value="BCS26777.1"/>
    <property type="molecule type" value="Genomic_DNA"/>
</dbReference>
<evidence type="ECO:0008006" key="4">
    <source>
        <dbReference type="Google" id="ProtNLM"/>
    </source>
</evidence>
<protein>
    <recommendedName>
        <fullName evidence="4">Secreted protein</fullName>
    </recommendedName>
</protein>
<accession>A0A7R7XSX1</accession>
<name>A0A7R7XSX1_9EURO</name>
<proteinExistence type="predicted"/>
<dbReference type="OrthoDB" id="5089392at2759"/>
<keyword evidence="1" id="KW-0732">Signal</keyword>
<dbReference type="GeneID" id="64976782"/>
<evidence type="ECO:0000256" key="1">
    <source>
        <dbReference type="SAM" id="SignalP"/>
    </source>
</evidence>
<gene>
    <name evidence="2" type="ORF">APUU_51488S</name>
</gene>
<dbReference type="AlphaFoldDB" id="A0A7R7XSX1"/>
<sequence length="169" mass="18220">MRVSKIFLPLALAASAIAAGSTANAGPSLATVNQKSTEIISLIDSVAPGNTDGVAAQIENDLGDFVKMCVSLLNRQDPCDGREYTLFVETANKILNTMIQNAHRVGPLAPVIEPILRKLEDIIDTVAFEIIGIVGGRCPERIDRLDRLEKHIKQAEHSLGLDHEATLNI</sequence>
<evidence type="ECO:0000313" key="3">
    <source>
        <dbReference type="Proteomes" id="UP000654913"/>
    </source>
</evidence>
<evidence type="ECO:0000313" key="2">
    <source>
        <dbReference type="EMBL" id="BCS26777.1"/>
    </source>
</evidence>